<accession>A0AAF5DH95</accession>
<organism evidence="2 3">
    <name type="scientific">Strongyloides stercoralis</name>
    <name type="common">Threadworm</name>
    <dbReference type="NCBI Taxonomy" id="6248"/>
    <lineage>
        <taxon>Eukaryota</taxon>
        <taxon>Metazoa</taxon>
        <taxon>Ecdysozoa</taxon>
        <taxon>Nematoda</taxon>
        <taxon>Chromadorea</taxon>
        <taxon>Rhabditida</taxon>
        <taxon>Tylenchina</taxon>
        <taxon>Panagrolaimomorpha</taxon>
        <taxon>Strongyloidoidea</taxon>
        <taxon>Strongyloididae</taxon>
        <taxon>Strongyloides</taxon>
    </lineage>
</organism>
<feature type="compositionally biased region" description="Low complexity" evidence="1">
    <location>
        <begin position="639"/>
        <end position="649"/>
    </location>
</feature>
<feature type="compositionally biased region" description="Polar residues" evidence="1">
    <location>
        <begin position="628"/>
        <end position="638"/>
    </location>
</feature>
<dbReference type="Proteomes" id="UP000035681">
    <property type="component" value="Unplaced"/>
</dbReference>
<feature type="compositionally biased region" description="Low complexity" evidence="1">
    <location>
        <begin position="598"/>
        <end position="627"/>
    </location>
</feature>
<dbReference type="WBParaSite" id="TCONS_00012835.p1">
    <property type="protein sequence ID" value="TCONS_00012835.p1"/>
    <property type="gene ID" value="XLOC_008559"/>
</dbReference>
<proteinExistence type="predicted"/>
<evidence type="ECO:0000313" key="3">
    <source>
        <dbReference type="WBParaSite" id="TCONS_00012835.p1"/>
    </source>
</evidence>
<feature type="region of interest" description="Disordered" evidence="1">
    <location>
        <begin position="560"/>
        <end position="675"/>
    </location>
</feature>
<name>A0AAF5DH95_STRER</name>
<protein>
    <submittedName>
        <fullName evidence="3">Uncharacterized protein</fullName>
    </submittedName>
</protein>
<evidence type="ECO:0000313" key="2">
    <source>
        <dbReference type="Proteomes" id="UP000035681"/>
    </source>
</evidence>
<dbReference type="AlphaFoldDB" id="A0AAF5DH95"/>
<sequence>MYPKCKSSEFDEFTTVARISNSFVDKPFIGMMKAVNHIVSSIWAINPKFILDFFNNVLSEVNITNIDYETCKGVLFDSVRSNADNDDFIDKFLIGFFGFLFYIKMEELPKILKLFVNDQFTFNDRVKIREGVYEFLFRDLKETKNNISILENFFGEYLINFDTCFEGLSFCFDKSIKEIYQFIINQMEDKDKYGYELELVQKTSYFLDMFFVKYIETESYEEGINQPLIQSMIKINSSAGSYQLISDDDSENSEKSCKIINSSGSAESKKTKKSLQTLKSGLIRKSGVDSSEEPPKKYPYYEYSKDMINCRFFFSNSTLDSKFKILLDIYTNLGDLTVENIVHDKGSKKINIIISCNEGESISLPETMEVMSTVRKELFYKISPKVAQSLEHDKDLLNNPMIKNTSFREIYNSSTKTSTYLILSKSALSLTGFSEASLSNVGYTNAKIDLCVVIHYIFNVDEEVRNSYEAVKSYECAEDSDNVALVSKIKNSISHQVGKLYRRVALRCNYENLGYYKQSILLERILKVLRDFTKCKMPNITRQSAYNNINRHLKVFIALRDRPKEERPRRGRRPRANTSDSKNNEEVMLSKTPEDVNLSDASSSKSSKNLSSSQSSLSKSPKNLSFSQFSSPKSPRNLNTSQNTSQSSQHNIDSEISQAYTEDTNQDDSFVSSQE</sequence>
<reference evidence="3" key="1">
    <citation type="submission" date="2024-02" db="UniProtKB">
        <authorList>
            <consortium name="WormBaseParasite"/>
        </authorList>
    </citation>
    <scope>IDENTIFICATION</scope>
</reference>
<feature type="compositionally biased region" description="Polar residues" evidence="1">
    <location>
        <begin position="650"/>
        <end position="675"/>
    </location>
</feature>
<evidence type="ECO:0000256" key="1">
    <source>
        <dbReference type="SAM" id="MobiDB-lite"/>
    </source>
</evidence>
<keyword evidence="2" id="KW-1185">Reference proteome</keyword>